<reference evidence="3 4" key="1">
    <citation type="submission" date="2014-10" db="EMBL/GenBank/DDBJ databases">
        <title>Draft genome of the hookworm Ancylostoma caninum.</title>
        <authorList>
            <person name="Mitreva M."/>
        </authorList>
    </citation>
    <scope>NUCLEOTIDE SEQUENCE [LARGE SCALE GENOMIC DNA]</scope>
    <source>
        <strain evidence="3 4">Baltimore</strain>
    </source>
</reference>
<feature type="transmembrane region" description="Helical" evidence="1">
    <location>
        <begin position="429"/>
        <end position="451"/>
    </location>
</feature>
<evidence type="ECO:0000313" key="3">
    <source>
        <dbReference type="EMBL" id="RCN34190.1"/>
    </source>
</evidence>
<dbReference type="Proteomes" id="UP000252519">
    <property type="component" value="Unassembled WGS sequence"/>
</dbReference>
<gene>
    <name evidence="3" type="ORF">ANCCAN_19965</name>
</gene>
<keyword evidence="1" id="KW-0812">Transmembrane</keyword>
<organism evidence="3 4">
    <name type="scientific">Ancylostoma caninum</name>
    <name type="common">Dog hookworm</name>
    <dbReference type="NCBI Taxonomy" id="29170"/>
    <lineage>
        <taxon>Eukaryota</taxon>
        <taxon>Metazoa</taxon>
        <taxon>Ecdysozoa</taxon>
        <taxon>Nematoda</taxon>
        <taxon>Chromadorea</taxon>
        <taxon>Rhabditida</taxon>
        <taxon>Rhabditina</taxon>
        <taxon>Rhabditomorpha</taxon>
        <taxon>Strongyloidea</taxon>
        <taxon>Ancylostomatidae</taxon>
        <taxon>Ancylostomatinae</taxon>
        <taxon>Ancylostoma</taxon>
    </lineage>
</organism>
<keyword evidence="4" id="KW-1185">Reference proteome</keyword>
<dbReference type="AlphaFoldDB" id="A0A368FTR9"/>
<evidence type="ECO:0000256" key="1">
    <source>
        <dbReference type="SAM" id="Phobius"/>
    </source>
</evidence>
<accession>A0A368FTR9</accession>
<keyword evidence="1" id="KW-0472">Membrane</keyword>
<sequence length="505" mass="56637">MASILKVNPFKRNACIRLQRNDSTIMEARVYWDKLRLLCDKSSLAYSRNVAQKVIDSKRCPHMGSCKGNKCADVNSTSLLPELSGGNIYPGNTRCMESCGGPGCDCFYLSSGCLFYRIFAVPTDDKIYEIFTCARWKEQVKLRVQIRRSNSHTFHTYVLAFHPNVPVQLTNMSLTLSVLSVPPLPGLDTHFITTGNTTALWKKESVTLLHCTSWRHARDLQCNLHDTCDCSAAESQVSCSCKESDLSFPFKDIANVLPATRPPVRFLPHPRYAVTAQVDQGVSAELILNMKELIDESITDVLNDDCTVDDTHIVGCYRCTKGATAEVRCISATQPITAEVDCGTESFAIRCSPSGEVSHLHFLLPSAQTQMNCSVKCGSRQTSFEITGILKYVHNIHDGIWHGVHQQHNYTLDFQWPDISHMFSIYMQWYKMVIVTVAAVAGALLLTYLYLTTACGRLLRLIFRIIAKTAECAWKLVKCMIISISLHVFGDIFGRMKEKTTEKQL</sequence>
<evidence type="ECO:0000259" key="2">
    <source>
        <dbReference type="Pfam" id="PF07245"/>
    </source>
</evidence>
<evidence type="ECO:0000313" key="4">
    <source>
        <dbReference type="Proteomes" id="UP000252519"/>
    </source>
</evidence>
<dbReference type="Gene3D" id="2.60.40.3770">
    <property type="match status" value="1"/>
</dbReference>
<dbReference type="Pfam" id="PF07245">
    <property type="entry name" value="Phlebovirus_G2"/>
    <property type="match status" value="1"/>
</dbReference>
<name>A0A368FTR9_ANCCA</name>
<keyword evidence="1" id="KW-1133">Transmembrane helix</keyword>
<dbReference type="OrthoDB" id="5875705at2759"/>
<comment type="caution">
    <text evidence="3">The sequence shown here is derived from an EMBL/GenBank/DDBJ whole genome shotgun (WGS) entry which is preliminary data.</text>
</comment>
<dbReference type="EMBL" id="JOJR01000813">
    <property type="protein sequence ID" value="RCN34190.1"/>
    <property type="molecule type" value="Genomic_DNA"/>
</dbReference>
<proteinExistence type="predicted"/>
<protein>
    <recommendedName>
        <fullName evidence="2">Phlebovirus glycoprotein G2 fusion domain-containing protein</fullName>
    </recommendedName>
</protein>
<feature type="domain" description="Phlebovirus glycoprotein G2 fusion" evidence="2">
    <location>
        <begin position="3"/>
        <end position="286"/>
    </location>
</feature>
<dbReference type="InterPro" id="IPR009878">
    <property type="entry name" value="Phlebovirus_G2_fusion"/>
</dbReference>
<feature type="transmembrane region" description="Helical" evidence="1">
    <location>
        <begin position="472"/>
        <end position="490"/>
    </location>
</feature>